<feature type="transmembrane region" description="Helical" evidence="7">
    <location>
        <begin position="341"/>
        <end position="359"/>
    </location>
</feature>
<keyword evidence="2" id="KW-1003">Cell membrane</keyword>
<evidence type="ECO:0000256" key="2">
    <source>
        <dbReference type="ARBA" id="ARBA00022475"/>
    </source>
</evidence>
<proteinExistence type="predicted"/>
<organism evidence="8 9">
    <name type="scientific">Cyanidiococcus yangmingshanensis</name>
    <dbReference type="NCBI Taxonomy" id="2690220"/>
    <lineage>
        <taxon>Eukaryota</taxon>
        <taxon>Rhodophyta</taxon>
        <taxon>Bangiophyceae</taxon>
        <taxon>Cyanidiales</taxon>
        <taxon>Cyanidiaceae</taxon>
        <taxon>Cyanidiococcus</taxon>
    </lineage>
</organism>
<dbReference type="PANTHER" id="PTHR42920:SF23">
    <property type="entry name" value="EAMA DOMAIN-CONTAINING PROTEIN"/>
    <property type="match status" value="1"/>
</dbReference>
<evidence type="ECO:0000256" key="3">
    <source>
        <dbReference type="ARBA" id="ARBA00022692"/>
    </source>
</evidence>
<evidence type="ECO:0000256" key="7">
    <source>
        <dbReference type="SAM" id="Phobius"/>
    </source>
</evidence>
<feature type="transmembrane region" description="Helical" evidence="7">
    <location>
        <begin position="231"/>
        <end position="256"/>
    </location>
</feature>
<dbReference type="GO" id="GO:0005886">
    <property type="term" value="C:plasma membrane"/>
    <property type="evidence" value="ECO:0007669"/>
    <property type="project" value="UniProtKB-SubCell"/>
</dbReference>
<evidence type="ECO:0000256" key="5">
    <source>
        <dbReference type="ARBA" id="ARBA00023136"/>
    </source>
</evidence>
<dbReference type="InterPro" id="IPR051258">
    <property type="entry name" value="Diverse_Substrate_Transporter"/>
</dbReference>
<feature type="region of interest" description="Disordered" evidence="6">
    <location>
        <begin position="1"/>
        <end position="23"/>
    </location>
</feature>
<feature type="transmembrane region" description="Helical" evidence="7">
    <location>
        <begin position="292"/>
        <end position="311"/>
    </location>
</feature>
<keyword evidence="4 7" id="KW-1133">Transmembrane helix</keyword>
<evidence type="ECO:0000256" key="6">
    <source>
        <dbReference type="SAM" id="MobiDB-lite"/>
    </source>
</evidence>
<gene>
    <name evidence="8" type="ORF">F1559_001594</name>
</gene>
<dbReference type="AlphaFoldDB" id="A0A7J7IMM1"/>
<comment type="caution">
    <text evidence="8">The sequence shown here is derived from an EMBL/GenBank/DDBJ whole genome shotgun (WGS) entry which is preliminary data.</text>
</comment>
<reference evidence="8 9" key="1">
    <citation type="journal article" date="2020" name="J. Phycol.">
        <title>Comparative genome analysis reveals Cyanidiococcus gen. nov., a new extremophilic red algal genus sister to Cyanidioschyzon (Cyanidioschyzonaceae, Rhodophyta).</title>
        <authorList>
            <person name="Liu S.-L."/>
            <person name="Chiang Y.-R."/>
            <person name="Yoon H.S."/>
            <person name="Fu H.-Y."/>
        </authorList>
    </citation>
    <scope>NUCLEOTIDE SEQUENCE [LARGE SCALE GENOMIC DNA]</scope>
    <source>
        <strain evidence="8 9">THAL066</strain>
    </source>
</reference>
<evidence type="ECO:0000256" key="1">
    <source>
        <dbReference type="ARBA" id="ARBA00004651"/>
    </source>
</evidence>
<feature type="transmembrane region" description="Helical" evidence="7">
    <location>
        <begin position="157"/>
        <end position="177"/>
    </location>
</feature>
<evidence type="ECO:0000313" key="9">
    <source>
        <dbReference type="Proteomes" id="UP000530660"/>
    </source>
</evidence>
<feature type="transmembrane region" description="Helical" evidence="7">
    <location>
        <begin position="262"/>
        <end position="280"/>
    </location>
</feature>
<evidence type="ECO:0000313" key="8">
    <source>
        <dbReference type="EMBL" id="KAF6003797.1"/>
    </source>
</evidence>
<keyword evidence="5 7" id="KW-0472">Membrane</keyword>
<protein>
    <submittedName>
        <fullName evidence="8">Uncharacterized protein</fullName>
    </submittedName>
</protein>
<sequence length="398" mass="44254">MQHAQQTERSPVNRKYVQRTRSSSSAFQHHRFFQLRIRTPSTPTSLDHFEVCSQTPWLSSALVPGAVTLHSPRRCTGDPPITSVLRRTSTTWIVVCTQQWRARCGRGAVSSQRPDPPRIERRATQQRAPLLASGVESPNTLSTTGAASRQVGLRQRLYLLAVPLIWSTYSPSMRFLFQFADVSPSAALLNLGPALCGALGFLLLFLIRRWGKWWFPKQRERAADSPAQHAVGIRIGIELGVYMFVGTCLQLVALQFSPASQVGFLLQVSLVFTALLQRWTERRCAPTKTTRSLRYSGAIVCNLLGTALLILDDNPDLLRGKLRWHPSFAFIDGYGLLPSKLVGQLCALAAAMLYALFTVRLSDERIRTASAFTVASAKTTTLAALSALWFFVRPRLAC</sequence>
<dbReference type="EMBL" id="VWRR01000005">
    <property type="protein sequence ID" value="KAF6003797.1"/>
    <property type="molecule type" value="Genomic_DNA"/>
</dbReference>
<dbReference type="Proteomes" id="UP000530660">
    <property type="component" value="Unassembled WGS sequence"/>
</dbReference>
<feature type="transmembrane region" description="Helical" evidence="7">
    <location>
        <begin position="189"/>
        <end position="210"/>
    </location>
</feature>
<feature type="transmembrane region" description="Helical" evidence="7">
    <location>
        <begin position="371"/>
        <end position="392"/>
    </location>
</feature>
<feature type="compositionally biased region" description="Polar residues" evidence="6">
    <location>
        <begin position="1"/>
        <end position="10"/>
    </location>
</feature>
<comment type="subcellular location">
    <subcellularLocation>
        <location evidence="1">Cell membrane</location>
        <topology evidence="1">Multi-pass membrane protein</topology>
    </subcellularLocation>
</comment>
<dbReference type="OrthoDB" id="4312at2759"/>
<dbReference type="PANTHER" id="PTHR42920">
    <property type="entry name" value="OS03G0707200 PROTEIN-RELATED"/>
    <property type="match status" value="1"/>
</dbReference>
<keyword evidence="9" id="KW-1185">Reference proteome</keyword>
<accession>A0A7J7IMM1</accession>
<keyword evidence="3 7" id="KW-0812">Transmembrane</keyword>
<evidence type="ECO:0000256" key="4">
    <source>
        <dbReference type="ARBA" id="ARBA00022989"/>
    </source>
</evidence>
<name>A0A7J7IMM1_9RHOD</name>